<comment type="function">
    <text evidence="10">Part of the binding-protein-dependent transport system for molybdenum; probably responsible for the translocation of the substrate across the membrane.</text>
</comment>
<feature type="transmembrane region" description="Helical" evidence="9">
    <location>
        <begin position="39"/>
        <end position="62"/>
    </location>
</feature>
<keyword evidence="5 10" id="KW-0500">Molybdenum</keyword>
<evidence type="ECO:0000256" key="2">
    <source>
        <dbReference type="ARBA" id="ARBA00007069"/>
    </source>
</evidence>
<dbReference type="EMBL" id="JAAITX010000006">
    <property type="protein sequence ID" value="NVH58862.1"/>
    <property type="molecule type" value="Genomic_DNA"/>
</dbReference>
<dbReference type="InterPro" id="IPR035906">
    <property type="entry name" value="MetI-like_sf"/>
</dbReference>
<dbReference type="Gene3D" id="1.10.3720.10">
    <property type="entry name" value="MetI-like"/>
    <property type="match status" value="1"/>
</dbReference>
<name>A0A850HM83_9FIRM</name>
<feature type="domain" description="ABC transmembrane type-1" evidence="11">
    <location>
        <begin position="6"/>
        <end position="208"/>
    </location>
</feature>
<dbReference type="GO" id="GO:0005886">
    <property type="term" value="C:plasma membrane"/>
    <property type="evidence" value="ECO:0007669"/>
    <property type="project" value="UniProtKB-SubCell"/>
</dbReference>
<evidence type="ECO:0000256" key="1">
    <source>
        <dbReference type="ARBA" id="ARBA00004651"/>
    </source>
</evidence>
<evidence type="ECO:0000256" key="7">
    <source>
        <dbReference type="ARBA" id="ARBA00022989"/>
    </source>
</evidence>
<dbReference type="InterPro" id="IPR000515">
    <property type="entry name" value="MetI-like"/>
</dbReference>
<dbReference type="SUPFAM" id="SSF161098">
    <property type="entry name" value="MetI-like"/>
    <property type="match status" value="1"/>
</dbReference>
<feature type="transmembrane region" description="Helical" evidence="9">
    <location>
        <begin position="82"/>
        <end position="101"/>
    </location>
</feature>
<comment type="caution">
    <text evidence="13">The sequence shown here is derived from an EMBL/GenBank/DDBJ whole genome shotgun (WGS) entry which is preliminary data.</text>
</comment>
<dbReference type="Proteomes" id="UP000701680">
    <property type="component" value="Unassembled WGS sequence"/>
</dbReference>
<keyword evidence="6 9" id="KW-0812">Transmembrane</keyword>
<gene>
    <name evidence="13" type="primary">modB</name>
    <name evidence="13" type="ORF">G5A66_09445</name>
    <name evidence="12" type="ORF">G5A75_09470</name>
</gene>
<evidence type="ECO:0000256" key="4">
    <source>
        <dbReference type="ARBA" id="ARBA00022475"/>
    </source>
</evidence>
<dbReference type="CDD" id="cd06261">
    <property type="entry name" value="TM_PBP2"/>
    <property type="match status" value="1"/>
</dbReference>
<dbReference type="GO" id="GO:0015098">
    <property type="term" value="F:molybdate ion transmembrane transporter activity"/>
    <property type="evidence" value="ECO:0007669"/>
    <property type="project" value="UniProtKB-UniRule"/>
</dbReference>
<dbReference type="InterPro" id="IPR011867">
    <property type="entry name" value="ModB_ABC"/>
</dbReference>
<dbReference type="RefSeq" id="WP_101695952.1">
    <property type="nucleotide sequence ID" value="NZ_JAAITX010000006.1"/>
</dbReference>
<evidence type="ECO:0000256" key="6">
    <source>
        <dbReference type="ARBA" id="ARBA00022692"/>
    </source>
</evidence>
<proteinExistence type="inferred from homology"/>
<accession>A0A850HM83</accession>
<feature type="transmembrane region" description="Helical" evidence="9">
    <location>
        <begin position="190"/>
        <end position="211"/>
    </location>
</feature>
<comment type="subcellular location">
    <subcellularLocation>
        <location evidence="1 9">Cell membrane</location>
        <topology evidence="1 9">Multi-pass membrane protein</topology>
    </subcellularLocation>
</comment>
<keyword evidence="8 9" id="KW-0472">Membrane</keyword>
<reference evidence="13" key="2">
    <citation type="submission" date="2020-02" db="EMBL/GenBank/DDBJ databases">
        <authorList>
            <person name="Littmann E."/>
            <person name="Sorbara M."/>
        </authorList>
    </citation>
    <scope>NUCLEOTIDE SEQUENCE</scope>
    <source>
        <strain evidence="13">MSK.17.11</strain>
        <strain evidence="12">MSK.17.38</strain>
    </source>
</reference>
<dbReference type="PROSITE" id="PS50928">
    <property type="entry name" value="ABC_TM1"/>
    <property type="match status" value="1"/>
</dbReference>
<evidence type="ECO:0000256" key="9">
    <source>
        <dbReference type="RuleBase" id="RU363032"/>
    </source>
</evidence>
<dbReference type="EMBL" id="JAAIUO010000006">
    <property type="protein sequence ID" value="NSK15089.1"/>
    <property type="molecule type" value="Genomic_DNA"/>
</dbReference>
<dbReference type="NCBIfam" id="TIGR02141">
    <property type="entry name" value="modB_ABC"/>
    <property type="match status" value="1"/>
</dbReference>
<evidence type="ECO:0000256" key="3">
    <source>
        <dbReference type="ARBA" id="ARBA00022448"/>
    </source>
</evidence>
<evidence type="ECO:0000313" key="13">
    <source>
        <dbReference type="EMBL" id="NVH58862.1"/>
    </source>
</evidence>
<comment type="similarity">
    <text evidence="2 10">Belongs to the binding-protein-dependent transport system permease family. CysTW subfamily.</text>
</comment>
<evidence type="ECO:0000313" key="15">
    <source>
        <dbReference type="Proteomes" id="UP000701680"/>
    </source>
</evidence>
<dbReference type="PANTHER" id="PTHR30183">
    <property type="entry name" value="MOLYBDENUM TRANSPORT SYSTEM PERMEASE PROTEIN MODB"/>
    <property type="match status" value="1"/>
</dbReference>
<dbReference type="OrthoDB" id="9795403at2"/>
<feature type="transmembrane region" description="Helical" evidence="9">
    <location>
        <begin position="6"/>
        <end position="27"/>
    </location>
</feature>
<keyword evidence="7 9" id="KW-1133">Transmembrane helix</keyword>
<keyword evidence="3 9" id="KW-0813">Transport</keyword>
<dbReference type="Proteomes" id="UP000528555">
    <property type="component" value="Unassembled WGS sequence"/>
</dbReference>
<protein>
    <recommendedName>
        <fullName evidence="10">Molybdenum transport system permease</fullName>
    </recommendedName>
</protein>
<dbReference type="PANTHER" id="PTHR30183:SF3">
    <property type="entry name" value="MOLYBDENUM TRANSPORT SYSTEM PERMEASE PROTEIN MODB"/>
    <property type="match status" value="1"/>
</dbReference>
<dbReference type="Pfam" id="PF00528">
    <property type="entry name" value="BPD_transp_1"/>
    <property type="match status" value="1"/>
</dbReference>
<organism evidence="13 14">
    <name type="scientific">Dorea phocaeensis</name>
    <dbReference type="NCBI Taxonomy" id="2040291"/>
    <lineage>
        <taxon>Bacteria</taxon>
        <taxon>Bacillati</taxon>
        <taxon>Bacillota</taxon>
        <taxon>Clostridia</taxon>
        <taxon>Lachnospirales</taxon>
        <taxon>Lachnospiraceae</taxon>
        <taxon>Dorea</taxon>
    </lineage>
</organism>
<evidence type="ECO:0000313" key="14">
    <source>
        <dbReference type="Proteomes" id="UP000528555"/>
    </source>
</evidence>
<evidence type="ECO:0000259" key="11">
    <source>
        <dbReference type="PROSITE" id="PS50928"/>
    </source>
</evidence>
<sequence>MDFTPLFLSLRAAGIATILVIIIGIPVSYRVAYMKRGRGIVDAVCTLPMVLPPTVVGFFLLLFFGKNSMVGAWLMERGIPVVFSQTGMVIASAVVSFPLLYRTARGAFEQMDETLVQAAQTLGIGEGRIFFRIVCPNCMPGILAGVILSFARAMGEFGATIMLAGNIPGKTQTAAIAVYTAMQSGNRQLAFQWALLIIGISLFFMLLLNLVTGRRGGRVWLWK</sequence>
<evidence type="ECO:0000313" key="12">
    <source>
        <dbReference type="EMBL" id="NSK15089.1"/>
    </source>
</evidence>
<evidence type="ECO:0000256" key="8">
    <source>
        <dbReference type="ARBA" id="ARBA00023136"/>
    </source>
</evidence>
<reference evidence="14 15" key="1">
    <citation type="journal article" date="2020" name="Cell Host Microbe">
        <title>Functional and Genomic Variation between Human-Derived Isolates of Lachnospiraceae Reveals Inter- and Intra-Species Diversity.</title>
        <authorList>
            <person name="Sorbara M.T."/>
            <person name="Littmann E.R."/>
            <person name="Fontana E."/>
            <person name="Moody T.U."/>
            <person name="Kohout C.E."/>
            <person name="Gjonbalaj M."/>
            <person name="Eaton V."/>
            <person name="Seok R."/>
            <person name="Leiner I.M."/>
            <person name="Pamer E.G."/>
        </authorList>
    </citation>
    <scope>NUCLEOTIDE SEQUENCE [LARGE SCALE GENOMIC DNA]</scope>
    <source>
        <strain evidence="13 14">MSK.17.11</strain>
        <strain evidence="12 15">MSK.17.38</strain>
    </source>
</reference>
<dbReference type="AlphaFoldDB" id="A0A850HM83"/>
<evidence type="ECO:0000256" key="5">
    <source>
        <dbReference type="ARBA" id="ARBA00022505"/>
    </source>
</evidence>
<keyword evidence="14" id="KW-1185">Reference proteome</keyword>
<evidence type="ECO:0000256" key="10">
    <source>
        <dbReference type="RuleBase" id="RU365097"/>
    </source>
</evidence>
<feature type="transmembrane region" description="Helical" evidence="9">
    <location>
        <begin position="129"/>
        <end position="151"/>
    </location>
</feature>
<keyword evidence="4 10" id="KW-1003">Cell membrane</keyword>